<evidence type="ECO:0000259" key="2">
    <source>
        <dbReference type="Pfam" id="PF13280"/>
    </source>
</evidence>
<evidence type="ECO:0000313" key="3">
    <source>
        <dbReference type="EMBL" id="AYG01100.1"/>
    </source>
</evidence>
<dbReference type="OrthoDB" id="9815009at2"/>
<dbReference type="InterPro" id="IPR036388">
    <property type="entry name" value="WH-like_DNA-bd_sf"/>
</dbReference>
<dbReference type="AlphaFoldDB" id="A0A387BJJ6"/>
<dbReference type="InterPro" id="IPR051534">
    <property type="entry name" value="CBASS_pafABC_assoc_protein"/>
</dbReference>
<dbReference type="PROSITE" id="PS52050">
    <property type="entry name" value="WYL"/>
    <property type="match status" value="1"/>
</dbReference>
<proteinExistence type="predicted"/>
<feature type="domain" description="Helix-turn-helix type 11" evidence="1">
    <location>
        <begin position="2"/>
        <end position="39"/>
    </location>
</feature>
<dbReference type="Pfam" id="PF13280">
    <property type="entry name" value="WYL"/>
    <property type="match status" value="1"/>
</dbReference>
<sequence>MSATEFAARFEVSKKTIYRDVEALNLAGVPVYLKQGRYGGLTLENSYKLDKHLLSTNDLQNILLALSSVHQQISNDKITATLEKISSMIDQENQQIFFDWQGNMIAHDELRDLTQHLADSIQNYQRVAFSYIDAVGNESQREVEPTNIFFKVDHWYLHAYDTSRKAFRNFKLSRMMNVKILKLHFEAREVPKVGIVKDDFLQATSLFKVKIIFDKSLREKVVDWLGQKEIIRKDNQNFEITVALPLKESSFQQILSLGNKAKIFADSPFEKAFRDYLLVLVAHYPTSL</sequence>
<dbReference type="RefSeq" id="WP_120772483.1">
    <property type="nucleotide sequence ID" value="NZ_CP032627.1"/>
</dbReference>
<dbReference type="InterPro" id="IPR026881">
    <property type="entry name" value="WYL_dom"/>
</dbReference>
<name>A0A387BJJ6_9LACT</name>
<dbReference type="Proteomes" id="UP000269374">
    <property type="component" value="Chromosome"/>
</dbReference>
<dbReference type="InterPro" id="IPR013196">
    <property type="entry name" value="HTH_11"/>
</dbReference>
<dbReference type="Gene3D" id="1.10.10.10">
    <property type="entry name" value="Winged helix-like DNA-binding domain superfamily/Winged helix DNA-binding domain"/>
    <property type="match status" value="1"/>
</dbReference>
<dbReference type="Pfam" id="PF08279">
    <property type="entry name" value="HTH_11"/>
    <property type="match status" value="1"/>
</dbReference>
<dbReference type="KEGG" id="lact:D7I46_08355"/>
<keyword evidence="4" id="KW-1185">Reference proteome</keyword>
<organism evidence="3 4">
    <name type="scientific">Lactococcus allomyrinae</name>
    <dbReference type="NCBI Taxonomy" id="2419773"/>
    <lineage>
        <taxon>Bacteria</taxon>
        <taxon>Bacillati</taxon>
        <taxon>Bacillota</taxon>
        <taxon>Bacilli</taxon>
        <taxon>Lactobacillales</taxon>
        <taxon>Streptococcaceae</taxon>
        <taxon>Lactococcus</taxon>
    </lineage>
</organism>
<reference evidence="3 4" key="1">
    <citation type="submission" date="2018-09" db="EMBL/GenBank/DDBJ databases">
        <title>Genome sequencing of strain 1JSPR-7.</title>
        <authorList>
            <person name="Heo J."/>
            <person name="Kim S.-J."/>
            <person name="Kwon S.-W."/>
        </authorList>
    </citation>
    <scope>NUCLEOTIDE SEQUENCE [LARGE SCALE GENOMIC DNA]</scope>
    <source>
        <strain evidence="3 4">1JSPR-7</strain>
    </source>
</reference>
<evidence type="ECO:0000313" key="4">
    <source>
        <dbReference type="Proteomes" id="UP000269374"/>
    </source>
</evidence>
<dbReference type="EMBL" id="CP032627">
    <property type="protein sequence ID" value="AYG01100.1"/>
    <property type="molecule type" value="Genomic_DNA"/>
</dbReference>
<dbReference type="PANTHER" id="PTHR34580:SF1">
    <property type="entry name" value="PROTEIN PAFC"/>
    <property type="match status" value="1"/>
</dbReference>
<accession>A0A387BJJ6</accession>
<dbReference type="PANTHER" id="PTHR34580">
    <property type="match status" value="1"/>
</dbReference>
<dbReference type="PIRSF" id="PIRSF016838">
    <property type="entry name" value="PafC"/>
    <property type="match status" value="1"/>
</dbReference>
<gene>
    <name evidence="3" type="ORF">D7I46_08355</name>
</gene>
<feature type="domain" description="WYL" evidence="2">
    <location>
        <begin position="114"/>
        <end position="179"/>
    </location>
</feature>
<evidence type="ECO:0000259" key="1">
    <source>
        <dbReference type="Pfam" id="PF08279"/>
    </source>
</evidence>
<protein>
    <submittedName>
        <fullName evidence="3">WYL domain-containing protein</fullName>
    </submittedName>
</protein>
<dbReference type="InterPro" id="IPR028349">
    <property type="entry name" value="PafC-like"/>
</dbReference>